<dbReference type="Gene3D" id="3.60.21.10">
    <property type="match status" value="1"/>
</dbReference>
<evidence type="ECO:0000259" key="1">
    <source>
        <dbReference type="Pfam" id="PF00149"/>
    </source>
</evidence>
<dbReference type="PANTHER" id="PTHR37844">
    <property type="entry name" value="SER/THR PROTEIN PHOSPHATASE SUPERFAMILY (AFU_ORTHOLOGUE AFUA_1G14840)"/>
    <property type="match status" value="1"/>
</dbReference>
<organism evidence="2 3">
    <name type="scientific">Candidatus Methylophosphatis roskildensis</name>
    <dbReference type="NCBI Taxonomy" id="2899263"/>
    <lineage>
        <taxon>Bacteria</taxon>
        <taxon>Pseudomonadati</taxon>
        <taxon>Pseudomonadota</taxon>
        <taxon>Betaproteobacteria</taxon>
        <taxon>Nitrosomonadales</taxon>
        <taxon>Sterolibacteriaceae</taxon>
        <taxon>Candidatus Methylophosphatis</taxon>
    </lineage>
</organism>
<proteinExistence type="predicted"/>
<feature type="domain" description="Calcineurin-like phosphoesterase" evidence="1">
    <location>
        <begin position="1"/>
        <end position="212"/>
    </location>
</feature>
<comment type="caution">
    <text evidence="2">The sequence shown here is derived from an EMBL/GenBank/DDBJ whole genome shotgun (WGS) entry which is preliminary data.</text>
</comment>
<gene>
    <name evidence="2" type="ORF">IPH26_10815</name>
</gene>
<dbReference type="AlphaFoldDB" id="A0A9D7HM64"/>
<evidence type="ECO:0000313" key="3">
    <source>
        <dbReference type="Proteomes" id="UP000807785"/>
    </source>
</evidence>
<dbReference type="PANTHER" id="PTHR37844:SF2">
    <property type="entry name" value="SER_THR PROTEIN PHOSPHATASE SUPERFAMILY (AFU_ORTHOLOGUE AFUA_1G14840)"/>
    <property type="match status" value="1"/>
</dbReference>
<evidence type="ECO:0000313" key="2">
    <source>
        <dbReference type="EMBL" id="MBK6973403.1"/>
    </source>
</evidence>
<dbReference type="GO" id="GO:0016787">
    <property type="term" value="F:hydrolase activity"/>
    <property type="evidence" value="ECO:0007669"/>
    <property type="project" value="InterPro"/>
</dbReference>
<dbReference type="InterPro" id="IPR029052">
    <property type="entry name" value="Metallo-depent_PP-like"/>
</dbReference>
<dbReference type="Proteomes" id="UP000807785">
    <property type="component" value="Unassembled WGS sequence"/>
</dbReference>
<dbReference type="Pfam" id="PF00149">
    <property type="entry name" value="Metallophos"/>
    <property type="match status" value="1"/>
</dbReference>
<dbReference type="InterPro" id="IPR004843">
    <property type="entry name" value="Calcineurin-like_PHP"/>
</dbReference>
<name>A0A9D7HM64_9PROT</name>
<sequence>MKLHILSDLHFEYDTEFQVPETTSDVLILAGDISPGLNGMARFARSTKPVIYVPGNHEFYGESIHALPAALRLLANGSSIHLLDNDEVRLGDVRFLGATLWTSYELYGIERIGEVTAHADRHLNDYICIQSENAATLTPGQTVSLHRKAVDWLERKLDEPFDGKTVVVTHHAPHPASLMPKHEGKLINAAYASDLTHLMGKAVLWIHGHTHHSIDYSVNGTRIVTNPKGYRDENRGFDPALVVEV</sequence>
<dbReference type="SUPFAM" id="SSF56300">
    <property type="entry name" value="Metallo-dependent phosphatases"/>
    <property type="match status" value="1"/>
</dbReference>
<dbReference type="EMBL" id="JADJEV010000003">
    <property type="protein sequence ID" value="MBK6973403.1"/>
    <property type="molecule type" value="Genomic_DNA"/>
</dbReference>
<protein>
    <submittedName>
        <fullName evidence="2">Metallophosphoesterase family protein</fullName>
    </submittedName>
</protein>
<reference evidence="2" key="1">
    <citation type="submission" date="2020-10" db="EMBL/GenBank/DDBJ databases">
        <title>Connecting structure to function with the recovery of over 1000 high-quality activated sludge metagenome-assembled genomes encoding full-length rRNA genes using long-read sequencing.</title>
        <authorList>
            <person name="Singleton C.M."/>
            <person name="Petriglieri F."/>
            <person name="Kristensen J.M."/>
            <person name="Kirkegaard R.H."/>
            <person name="Michaelsen T.Y."/>
            <person name="Andersen M.H."/>
            <person name="Karst S.M."/>
            <person name="Dueholm M.S."/>
            <person name="Nielsen P.H."/>
            <person name="Albertsen M."/>
        </authorList>
    </citation>
    <scope>NUCLEOTIDE SEQUENCE</scope>
    <source>
        <strain evidence="2">Bjer_18-Q3-R1-45_BAT3C.347</strain>
    </source>
</reference>
<accession>A0A9D7HM64</accession>